<dbReference type="InterPro" id="IPR027417">
    <property type="entry name" value="P-loop_NTPase"/>
</dbReference>
<proteinExistence type="predicted"/>
<evidence type="ECO:0000256" key="4">
    <source>
        <dbReference type="ARBA" id="ARBA00022741"/>
    </source>
</evidence>
<evidence type="ECO:0000313" key="11">
    <source>
        <dbReference type="Proteomes" id="UP000502260"/>
    </source>
</evidence>
<dbReference type="InterPro" id="IPR003593">
    <property type="entry name" value="AAA+_ATPase"/>
</dbReference>
<keyword evidence="4" id="KW-0547">Nucleotide-binding</keyword>
<evidence type="ECO:0000256" key="3">
    <source>
        <dbReference type="ARBA" id="ARBA00022496"/>
    </source>
</evidence>
<dbReference type="Pfam" id="PF00005">
    <property type="entry name" value="ABC_tran"/>
    <property type="match status" value="1"/>
</dbReference>
<dbReference type="GO" id="GO:0015408">
    <property type="term" value="F:ABC-type ferric iron transporter activity"/>
    <property type="evidence" value="ECO:0007669"/>
    <property type="project" value="InterPro"/>
</dbReference>
<dbReference type="SUPFAM" id="SSF50331">
    <property type="entry name" value="MOP-like"/>
    <property type="match status" value="1"/>
</dbReference>
<dbReference type="Proteomes" id="UP000502260">
    <property type="component" value="Chromosome"/>
</dbReference>
<dbReference type="PANTHER" id="PTHR42781:SF4">
    <property type="entry name" value="SPERMIDINE_PUTRESCINE IMPORT ATP-BINDING PROTEIN POTA"/>
    <property type="match status" value="1"/>
</dbReference>
<protein>
    <submittedName>
        <fullName evidence="10">ABC transporter</fullName>
    </submittedName>
</protein>
<evidence type="ECO:0000256" key="6">
    <source>
        <dbReference type="ARBA" id="ARBA00023004"/>
    </source>
</evidence>
<keyword evidence="8" id="KW-0472">Membrane</keyword>
<dbReference type="GO" id="GO:0016020">
    <property type="term" value="C:membrane"/>
    <property type="evidence" value="ECO:0007669"/>
    <property type="project" value="InterPro"/>
</dbReference>
<keyword evidence="11" id="KW-1185">Reference proteome</keyword>
<evidence type="ECO:0000256" key="8">
    <source>
        <dbReference type="ARBA" id="ARBA00023136"/>
    </source>
</evidence>
<dbReference type="GO" id="GO:0016887">
    <property type="term" value="F:ATP hydrolysis activity"/>
    <property type="evidence" value="ECO:0007669"/>
    <property type="project" value="InterPro"/>
</dbReference>
<dbReference type="AlphaFoldDB" id="A0A6F8VBY6"/>
<reference evidence="11" key="1">
    <citation type="submission" date="2020-03" db="EMBL/GenBank/DDBJ databases">
        <title>Complete genome sequence of sulfur-oxidizing bacterium skT11.</title>
        <authorList>
            <person name="Kanda M."/>
            <person name="Kojima H."/>
            <person name="Fukui M."/>
        </authorList>
    </citation>
    <scope>NUCLEOTIDE SEQUENCE [LARGE SCALE GENOMIC DNA]</scope>
    <source>
        <strain evidence="11">skT11</strain>
    </source>
</reference>
<dbReference type="InterPro" id="IPR003439">
    <property type="entry name" value="ABC_transporter-like_ATP-bd"/>
</dbReference>
<dbReference type="CDD" id="cd03259">
    <property type="entry name" value="ABC_Carb_Solutes_like"/>
    <property type="match status" value="1"/>
</dbReference>
<keyword evidence="2" id="KW-1003">Cell membrane</keyword>
<dbReference type="InterPro" id="IPR017871">
    <property type="entry name" value="ABC_transporter-like_CS"/>
</dbReference>
<evidence type="ECO:0000256" key="7">
    <source>
        <dbReference type="ARBA" id="ARBA00023065"/>
    </source>
</evidence>
<dbReference type="InterPro" id="IPR015853">
    <property type="entry name" value="ABC_transpr_FbpC"/>
</dbReference>
<dbReference type="SUPFAM" id="SSF52540">
    <property type="entry name" value="P-loop containing nucleoside triphosphate hydrolases"/>
    <property type="match status" value="1"/>
</dbReference>
<dbReference type="EMBL" id="AP022853">
    <property type="protein sequence ID" value="BCB27353.1"/>
    <property type="molecule type" value="Genomic_DNA"/>
</dbReference>
<dbReference type="PROSITE" id="PS00211">
    <property type="entry name" value="ABC_TRANSPORTER_1"/>
    <property type="match status" value="1"/>
</dbReference>
<dbReference type="InterPro" id="IPR008995">
    <property type="entry name" value="Mo/tungstate-bd_C_term_dom"/>
</dbReference>
<dbReference type="SMART" id="SM00382">
    <property type="entry name" value="AAA"/>
    <property type="match status" value="1"/>
</dbReference>
<evidence type="ECO:0000256" key="2">
    <source>
        <dbReference type="ARBA" id="ARBA00022475"/>
    </source>
</evidence>
<evidence type="ECO:0000256" key="1">
    <source>
        <dbReference type="ARBA" id="ARBA00022448"/>
    </source>
</evidence>
<evidence type="ECO:0000256" key="5">
    <source>
        <dbReference type="ARBA" id="ARBA00022840"/>
    </source>
</evidence>
<dbReference type="PANTHER" id="PTHR42781">
    <property type="entry name" value="SPERMIDINE/PUTRESCINE IMPORT ATP-BINDING PROTEIN POTA"/>
    <property type="match status" value="1"/>
</dbReference>
<dbReference type="InterPro" id="IPR050093">
    <property type="entry name" value="ABC_SmlMolc_Importer"/>
</dbReference>
<accession>A0A6F8VBY6</accession>
<keyword evidence="7" id="KW-0406">Ion transport</keyword>
<keyword evidence="5" id="KW-0067">ATP-binding</keyword>
<dbReference type="KEGG" id="slac:SKTS_22390"/>
<keyword evidence="3" id="KW-0410">Iron transport</keyword>
<dbReference type="Gene3D" id="3.40.50.300">
    <property type="entry name" value="P-loop containing nucleotide triphosphate hydrolases"/>
    <property type="match status" value="1"/>
</dbReference>
<feature type="domain" description="ABC transporter" evidence="9">
    <location>
        <begin position="2"/>
        <end position="237"/>
    </location>
</feature>
<dbReference type="PROSITE" id="PS50893">
    <property type="entry name" value="ABC_TRANSPORTER_2"/>
    <property type="match status" value="1"/>
</dbReference>
<sequence>MTEMSELNARLSQTAPIPLDAELSCAPGEVLALVGPSGSGKSTLLRAIAGLYTPHQGRIECGGEVWLDTAAGVNLPTARRRIGMVFQNYALFPHLTVLENVLEGMDDPGSQNSHERARGLLGKVHLDGLESRRPRQLSGGQQQRVAVARALARDPHVLLLDEPFSAVDRATREKLYDELAELRRELNMPVVLVTHDLDEAVMLADRMTILMHGNSLQSGSPLDVMHRPATRESARLVGVKNLFDGEVLSHCPQEGCTVLRWNGREIKVRLQETFPPGARVAWSLPDAGVLLMPRDHAPEGGMDNPVEVVISRLVMLGDRVRVIMNVVGAKDDLLKMVVPRHIAERYALAERQPLTLRLRGEHIHLMSS</sequence>
<dbReference type="RefSeq" id="WP_173064814.1">
    <property type="nucleotide sequence ID" value="NZ_AP022853.1"/>
</dbReference>
<evidence type="ECO:0000313" key="10">
    <source>
        <dbReference type="EMBL" id="BCB27353.1"/>
    </source>
</evidence>
<organism evidence="10 11">
    <name type="scientific">Sulfurimicrobium lacus</name>
    <dbReference type="NCBI Taxonomy" id="2715678"/>
    <lineage>
        <taxon>Bacteria</taxon>
        <taxon>Pseudomonadati</taxon>
        <taxon>Pseudomonadota</taxon>
        <taxon>Betaproteobacteria</taxon>
        <taxon>Nitrosomonadales</taxon>
        <taxon>Sulfuricellaceae</taxon>
        <taxon>Sulfurimicrobium</taxon>
    </lineage>
</organism>
<keyword evidence="1" id="KW-0813">Transport</keyword>
<gene>
    <name evidence="10" type="primary">modC_2</name>
    <name evidence="10" type="ORF">SKTS_22390</name>
</gene>
<dbReference type="GO" id="GO:0005524">
    <property type="term" value="F:ATP binding"/>
    <property type="evidence" value="ECO:0007669"/>
    <property type="project" value="UniProtKB-KW"/>
</dbReference>
<name>A0A6F8VBY6_9PROT</name>
<keyword evidence="6" id="KW-0408">Iron</keyword>
<evidence type="ECO:0000259" key="9">
    <source>
        <dbReference type="PROSITE" id="PS50893"/>
    </source>
</evidence>